<evidence type="ECO:0000259" key="7">
    <source>
        <dbReference type="Pfam" id="PF01397"/>
    </source>
</evidence>
<dbReference type="InterPro" id="IPR001906">
    <property type="entry name" value="Terpene_synth_N"/>
</dbReference>
<dbReference type="GO" id="GO:0000287">
    <property type="term" value="F:magnesium ion binding"/>
    <property type="evidence" value="ECO:0007669"/>
    <property type="project" value="TreeGrafter"/>
</dbReference>
<dbReference type="GO" id="GO:0010333">
    <property type="term" value="F:terpene synthase activity"/>
    <property type="evidence" value="ECO:0007669"/>
    <property type="project" value="InterPro"/>
</dbReference>
<dbReference type="InterPro" id="IPR008930">
    <property type="entry name" value="Terpenoid_cyclase/PrenylTrfase"/>
</dbReference>
<dbReference type="HOGENOM" id="CLU_003125_2_0_1"/>
<keyword evidence="5" id="KW-0456">Lyase</keyword>
<dbReference type="InterPro" id="IPR036965">
    <property type="entry name" value="Terpene_synth_N_sf"/>
</dbReference>
<proteinExistence type="inferred from homology"/>
<evidence type="ECO:0000256" key="4">
    <source>
        <dbReference type="ARBA" id="ARBA00022842"/>
    </source>
</evidence>
<dbReference type="AlphaFoldDB" id="A0A0E0RHG8"/>
<dbReference type="InterPro" id="IPR008949">
    <property type="entry name" value="Isoprenoid_synthase_dom_sf"/>
</dbReference>
<dbReference type="OMA" id="QYFESWV"/>
<dbReference type="Gene3D" id="1.50.10.160">
    <property type="match status" value="2"/>
</dbReference>
<dbReference type="SFLD" id="SFLDG01014">
    <property type="entry name" value="Terpene_Cyclase_Like_1_N-term"/>
    <property type="match status" value="1"/>
</dbReference>
<dbReference type="Gene3D" id="1.10.600.10">
    <property type="entry name" value="Farnesyl Diphosphate Synthase"/>
    <property type="match status" value="2"/>
</dbReference>
<sequence>MLLSSSCSMGQFPRASPHSHGMVSRHFRKGPPPKVTRATGVEKRIEFEGNVGSLQVMHNKELEANIRKKLQGVELSPALYDTAWVAMVSERGSPQAPCYPQCIEWILQNQHDDGSWGINPSSLSVDKDILLSTLACVVALKRWNVGPYHIKRGLNFIGRNFSVAMDVKTIAPVGFIITFSGLISLAAGIGLGSLQDWDEVMEYQRKNGSLFNSPSTTAAAAIYSFNDKALNYLDSLTNKFGGPVPAMYPQNIYSQLCTVDALERTGISRIFMGEIRDILDTTYRCWLHNEEEVMLDIPTCAMAFRLLRTHGYDITSDEMAHFCEQSSFDDSIHGYLDDTKTLLELYKTSQIRFSREDLILENIGNWSAKQLKQQLLSNKLSTSARSEVEYVLKFPLHSTLDRLEHRRNIEQFKFKDSQVLKSGYCGSHSNKEILALAIDDFHSSQSVYQQELQYFESWVRQCRLDELKFARVMPLIVHFISTATMFAPELADARMALSQTSLLVTVYDDFFDCPETSREEKENYIALVEKWDNHAEIGFCSKDVEIMFYALVSSAKAMMVEADWTATKYIPSTMEEYMSNAEVSAAFGAFVCPPVYFLGPKLSEEDVKSEEYTQLLKLTNVIGRLLNDSQTYRKEILAGKVNSVLLRALTDGGDTSPESIEAAKKVVKCFAESSMVEMRKLVFSEGGPIPRPCKNRFWEMCKIVFYFYRENDAYLTPKEMMSSARAVILDPLQLTHSPSCLGTLSL</sequence>
<comment type="similarity">
    <text evidence="2">Belongs to the terpene synthase family.</text>
</comment>
<dbReference type="SUPFAM" id="SSF48576">
    <property type="entry name" value="Terpenoid synthases"/>
    <property type="match status" value="1"/>
</dbReference>
<dbReference type="eggNOG" id="ENOG502QVGX">
    <property type="taxonomic scope" value="Eukaryota"/>
</dbReference>
<evidence type="ECO:0000256" key="2">
    <source>
        <dbReference type="ARBA" id="ARBA00006333"/>
    </source>
</evidence>
<feature type="region of interest" description="Disordered" evidence="6">
    <location>
        <begin position="1"/>
        <end position="36"/>
    </location>
</feature>
<dbReference type="SUPFAM" id="SSF48239">
    <property type="entry name" value="Terpenoid cyclases/Protein prenyltransferases"/>
    <property type="match status" value="2"/>
</dbReference>
<dbReference type="FunFam" id="1.50.10.130:FF:000003">
    <property type="entry name" value="Ent-cassa-12,15-diene synthase"/>
    <property type="match status" value="1"/>
</dbReference>
<dbReference type="STRING" id="4529.A0A0E0RHG8"/>
<evidence type="ECO:0000256" key="5">
    <source>
        <dbReference type="ARBA" id="ARBA00023239"/>
    </source>
</evidence>
<keyword evidence="3" id="KW-0611">Plant defense</keyword>
<evidence type="ECO:0000256" key="1">
    <source>
        <dbReference type="ARBA" id="ARBA00001946"/>
    </source>
</evidence>
<organism evidence="8 9">
    <name type="scientific">Oryza rufipogon</name>
    <name type="common">Brownbeard rice</name>
    <name type="synonym">Asian wild rice</name>
    <dbReference type="NCBI Taxonomy" id="4529"/>
    <lineage>
        <taxon>Eukaryota</taxon>
        <taxon>Viridiplantae</taxon>
        <taxon>Streptophyta</taxon>
        <taxon>Embryophyta</taxon>
        <taxon>Tracheophyta</taxon>
        <taxon>Spermatophyta</taxon>
        <taxon>Magnoliopsida</taxon>
        <taxon>Liliopsida</taxon>
        <taxon>Poales</taxon>
        <taxon>Poaceae</taxon>
        <taxon>BOP clade</taxon>
        <taxon>Oryzoideae</taxon>
        <taxon>Oryzeae</taxon>
        <taxon>Oryzinae</taxon>
        <taxon>Oryza</taxon>
    </lineage>
</organism>
<dbReference type="EnsemblPlants" id="ORUFI12G13730.1">
    <property type="protein sequence ID" value="ORUFI12G13730.1"/>
    <property type="gene ID" value="ORUFI12G13730"/>
</dbReference>
<evidence type="ECO:0000256" key="6">
    <source>
        <dbReference type="SAM" id="MobiDB-lite"/>
    </source>
</evidence>
<keyword evidence="4" id="KW-0460">Magnesium</keyword>
<evidence type="ECO:0000313" key="8">
    <source>
        <dbReference type="EnsemblPlants" id="ORUFI12G13730.1"/>
    </source>
</evidence>
<protein>
    <recommendedName>
        <fullName evidence="7">Terpene synthase N-terminal domain-containing protein</fullName>
    </recommendedName>
</protein>
<dbReference type="InterPro" id="IPR050148">
    <property type="entry name" value="Terpene_synthase-like"/>
</dbReference>
<feature type="domain" description="Terpene synthase N-terminal" evidence="7">
    <location>
        <begin position="196"/>
        <end position="392"/>
    </location>
</feature>
<name>A0A0E0RHG8_ORYRU</name>
<reference evidence="8" key="2">
    <citation type="submission" date="2015-06" db="UniProtKB">
        <authorList>
            <consortium name="EnsemblPlants"/>
        </authorList>
    </citation>
    <scope>IDENTIFICATION</scope>
</reference>
<dbReference type="Pfam" id="PF01397">
    <property type="entry name" value="Terpene_synth"/>
    <property type="match status" value="1"/>
</dbReference>
<dbReference type="PANTHER" id="PTHR31739">
    <property type="entry name" value="ENT-COPALYL DIPHOSPHATE SYNTHASE, CHLOROPLASTIC"/>
    <property type="match status" value="1"/>
</dbReference>
<dbReference type="GO" id="GO:0006952">
    <property type="term" value="P:defense response"/>
    <property type="evidence" value="ECO:0007669"/>
    <property type="project" value="UniProtKB-KW"/>
</dbReference>
<dbReference type="GO" id="GO:0016102">
    <property type="term" value="P:diterpenoid biosynthetic process"/>
    <property type="evidence" value="ECO:0007669"/>
    <property type="project" value="TreeGrafter"/>
</dbReference>
<accession>A0A0E0RHG8</accession>
<evidence type="ECO:0000256" key="3">
    <source>
        <dbReference type="ARBA" id="ARBA00022821"/>
    </source>
</evidence>
<reference evidence="9" key="1">
    <citation type="submission" date="2013-06" db="EMBL/GenBank/DDBJ databases">
        <authorList>
            <person name="Zhao Q."/>
        </authorList>
    </citation>
    <scope>NUCLEOTIDE SEQUENCE</scope>
    <source>
        <strain evidence="9">cv. W1943</strain>
    </source>
</reference>
<dbReference type="Gramene" id="ORUFI12G13730.1">
    <property type="protein sequence ID" value="ORUFI12G13730.1"/>
    <property type="gene ID" value="ORUFI12G13730"/>
</dbReference>
<comment type="cofactor">
    <cofactor evidence="1">
        <name>Mg(2+)</name>
        <dbReference type="ChEBI" id="CHEBI:18420"/>
    </cofactor>
</comment>
<dbReference type="Proteomes" id="UP000008022">
    <property type="component" value="Unassembled WGS sequence"/>
</dbReference>
<dbReference type="Gene3D" id="1.50.10.130">
    <property type="entry name" value="Terpene synthase, N-terminal domain"/>
    <property type="match status" value="1"/>
</dbReference>
<dbReference type="Pfam" id="PF19086">
    <property type="entry name" value="Terpene_syn_C_2"/>
    <property type="match status" value="1"/>
</dbReference>
<keyword evidence="9" id="KW-1185">Reference proteome</keyword>
<evidence type="ECO:0000313" key="9">
    <source>
        <dbReference type="Proteomes" id="UP000008022"/>
    </source>
</evidence>
<dbReference type="PANTHER" id="PTHR31739:SF17">
    <property type="entry name" value="ENT-SANDARACOPIMARA-8(14),15-DIENE SYNTHASE, CHLOROPLASTIC"/>
    <property type="match status" value="1"/>
</dbReference>